<dbReference type="STRING" id="1802624.A2982_01605"/>
<dbReference type="GO" id="GO:1990904">
    <property type="term" value="C:ribonucleoprotein complex"/>
    <property type="evidence" value="ECO:0007669"/>
    <property type="project" value="UniProtKB-KW"/>
</dbReference>
<dbReference type="FunFam" id="3.30.1490.10:FF:000001">
    <property type="entry name" value="30S ribosomal protein S8"/>
    <property type="match status" value="1"/>
</dbReference>
<keyword evidence="5" id="KW-0694">RNA-binding</keyword>
<reference evidence="6 7" key="1">
    <citation type="journal article" date="2016" name="Nat. Commun.">
        <title>Thousands of microbial genomes shed light on interconnected biogeochemical processes in an aquifer system.</title>
        <authorList>
            <person name="Anantharaman K."/>
            <person name="Brown C.T."/>
            <person name="Hug L.A."/>
            <person name="Sharon I."/>
            <person name="Castelle C.J."/>
            <person name="Probst A.J."/>
            <person name="Thomas B.C."/>
            <person name="Singh A."/>
            <person name="Wilkins M.J."/>
            <person name="Karaoz U."/>
            <person name="Brodie E.L."/>
            <person name="Williams K.H."/>
            <person name="Hubbard S.S."/>
            <person name="Banfield J.F."/>
        </authorList>
    </citation>
    <scope>NUCLEOTIDE SEQUENCE [LARGE SCALE GENOMIC DNA]</scope>
</reference>
<keyword evidence="3 5" id="KW-0687">Ribonucleoprotein</keyword>
<evidence type="ECO:0000256" key="1">
    <source>
        <dbReference type="ARBA" id="ARBA00006471"/>
    </source>
</evidence>
<dbReference type="Gene3D" id="3.30.1490.10">
    <property type="match status" value="1"/>
</dbReference>
<evidence type="ECO:0000313" key="6">
    <source>
        <dbReference type="EMBL" id="OGC52164.1"/>
    </source>
</evidence>
<dbReference type="InterPro" id="IPR035987">
    <property type="entry name" value="Ribosomal_uS8_sf"/>
</dbReference>
<gene>
    <name evidence="5" type="primary">rpsH</name>
    <name evidence="6" type="ORF">A2982_01605</name>
</gene>
<dbReference type="EMBL" id="MEVH01000005">
    <property type="protein sequence ID" value="OGC52164.1"/>
    <property type="molecule type" value="Genomic_DNA"/>
</dbReference>
<name>A0A1F4V4R9_UNCKA</name>
<comment type="similarity">
    <text evidence="1 5">Belongs to the universal ribosomal protein uS8 family.</text>
</comment>
<protein>
    <recommendedName>
        <fullName evidence="4 5">Small ribosomal subunit protein uS8</fullName>
    </recommendedName>
</protein>
<organism evidence="6 7">
    <name type="scientific">candidate division WWE3 bacterium RIFCSPLOWO2_01_FULL_39_13</name>
    <dbReference type="NCBI Taxonomy" id="1802624"/>
    <lineage>
        <taxon>Bacteria</taxon>
        <taxon>Katanobacteria</taxon>
    </lineage>
</organism>
<accession>A0A1F4V4R9</accession>
<evidence type="ECO:0000256" key="4">
    <source>
        <dbReference type="ARBA" id="ARBA00035258"/>
    </source>
</evidence>
<keyword evidence="5" id="KW-0699">rRNA-binding</keyword>
<comment type="subunit">
    <text evidence="5">Part of the 30S ribosomal subunit. Contacts proteins S5 and S12.</text>
</comment>
<dbReference type="InterPro" id="IPR000630">
    <property type="entry name" value="Ribosomal_uS8"/>
</dbReference>
<dbReference type="PANTHER" id="PTHR11758">
    <property type="entry name" value="40S RIBOSOMAL PROTEIN S15A"/>
    <property type="match status" value="1"/>
</dbReference>
<evidence type="ECO:0000313" key="7">
    <source>
        <dbReference type="Proteomes" id="UP000178771"/>
    </source>
</evidence>
<proteinExistence type="inferred from homology"/>
<dbReference type="Pfam" id="PF00410">
    <property type="entry name" value="Ribosomal_S8"/>
    <property type="match status" value="1"/>
</dbReference>
<dbReference type="NCBIfam" id="NF001109">
    <property type="entry name" value="PRK00136.1"/>
    <property type="match status" value="1"/>
</dbReference>
<evidence type="ECO:0000256" key="3">
    <source>
        <dbReference type="ARBA" id="ARBA00023274"/>
    </source>
</evidence>
<dbReference type="SUPFAM" id="SSF56047">
    <property type="entry name" value="Ribosomal protein S8"/>
    <property type="match status" value="1"/>
</dbReference>
<dbReference type="HAMAP" id="MF_01302_B">
    <property type="entry name" value="Ribosomal_uS8_B"/>
    <property type="match status" value="1"/>
</dbReference>
<dbReference type="AlphaFoldDB" id="A0A1F4V4R9"/>
<comment type="function">
    <text evidence="5">One of the primary rRNA binding proteins, it binds directly to 16S rRNA central domain where it helps coordinate assembly of the platform of the 30S subunit.</text>
</comment>
<dbReference type="GO" id="GO:0003735">
    <property type="term" value="F:structural constituent of ribosome"/>
    <property type="evidence" value="ECO:0007669"/>
    <property type="project" value="InterPro"/>
</dbReference>
<dbReference type="GO" id="GO:0006412">
    <property type="term" value="P:translation"/>
    <property type="evidence" value="ECO:0007669"/>
    <property type="project" value="UniProtKB-UniRule"/>
</dbReference>
<keyword evidence="2 5" id="KW-0689">Ribosomal protein</keyword>
<dbReference type="GO" id="GO:0005737">
    <property type="term" value="C:cytoplasm"/>
    <property type="evidence" value="ECO:0007669"/>
    <property type="project" value="UniProtKB-ARBA"/>
</dbReference>
<dbReference type="Gene3D" id="3.30.1370.30">
    <property type="match status" value="1"/>
</dbReference>
<dbReference type="Proteomes" id="UP000178771">
    <property type="component" value="Unassembled WGS sequence"/>
</dbReference>
<sequence>MLSDPIADMITRIRNAQSRQKDTVEIMYSKENVGIAKVLAESKYIAEVKVYKPEGKAYKKISVKLRYDKNGSPRISMIARISRPGLRKYVKSTGIKSVLGGIGISIMTTSQGIMSDREARKRKLGGELICSVY</sequence>
<dbReference type="GO" id="GO:0005840">
    <property type="term" value="C:ribosome"/>
    <property type="evidence" value="ECO:0007669"/>
    <property type="project" value="UniProtKB-KW"/>
</dbReference>
<dbReference type="GO" id="GO:0019843">
    <property type="term" value="F:rRNA binding"/>
    <property type="evidence" value="ECO:0007669"/>
    <property type="project" value="UniProtKB-UniRule"/>
</dbReference>
<evidence type="ECO:0000256" key="2">
    <source>
        <dbReference type="ARBA" id="ARBA00022980"/>
    </source>
</evidence>
<evidence type="ECO:0000256" key="5">
    <source>
        <dbReference type="HAMAP-Rule" id="MF_01302"/>
    </source>
</evidence>
<comment type="caution">
    <text evidence="6">The sequence shown here is derived from an EMBL/GenBank/DDBJ whole genome shotgun (WGS) entry which is preliminary data.</text>
</comment>